<evidence type="ECO:0000256" key="4">
    <source>
        <dbReference type="ARBA" id="ARBA00022692"/>
    </source>
</evidence>
<proteinExistence type="inferred from homology"/>
<keyword evidence="4 7" id="KW-0812">Transmembrane</keyword>
<dbReference type="RefSeq" id="WP_068954267.1">
    <property type="nucleotide sequence ID" value="NZ_LGLV01000007.1"/>
</dbReference>
<evidence type="ECO:0000313" key="9">
    <source>
        <dbReference type="Proteomes" id="UP000093111"/>
    </source>
</evidence>
<feature type="transmembrane region" description="Helical" evidence="7">
    <location>
        <begin position="27"/>
        <end position="47"/>
    </location>
</feature>
<keyword evidence="3" id="KW-1003">Cell membrane</keyword>
<keyword evidence="5 7" id="KW-1133">Transmembrane helix</keyword>
<dbReference type="PANTHER" id="PTHR34584">
    <property type="entry name" value="NA(+)/H(+) ANTIPORTER SUBUNIT E1"/>
    <property type="match status" value="1"/>
</dbReference>
<dbReference type="Pfam" id="PF01899">
    <property type="entry name" value="MNHE"/>
    <property type="match status" value="1"/>
</dbReference>
<dbReference type="AlphaFoldDB" id="A0A1C7P1V1"/>
<dbReference type="EMBL" id="LGLV01000007">
    <property type="protein sequence ID" value="OBZ95219.1"/>
    <property type="molecule type" value="Genomic_DNA"/>
</dbReference>
<dbReference type="GO" id="GO:0008324">
    <property type="term" value="F:monoatomic cation transmembrane transporter activity"/>
    <property type="evidence" value="ECO:0007669"/>
    <property type="project" value="InterPro"/>
</dbReference>
<keyword evidence="6 7" id="KW-0472">Membrane</keyword>
<dbReference type="PATRIC" id="fig|1612624.7.peg.4183"/>
<dbReference type="Proteomes" id="UP000093111">
    <property type="component" value="Unassembled WGS sequence"/>
</dbReference>
<evidence type="ECO:0000256" key="1">
    <source>
        <dbReference type="ARBA" id="ARBA00004651"/>
    </source>
</evidence>
<feature type="transmembrane region" description="Helical" evidence="7">
    <location>
        <begin position="5"/>
        <end position="21"/>
    </location>
</feature>
<dbReference type="PANTHER" id="PTHR34584:SF1">
    <property type="entry name" value="NA(+)_H(+) ANTIPORTER SUBUNIT E1"/>
    <property type="match status" value="1"/>
</dbReference>
<dbReference type="STRING" id="1612624.ADU59_11515"/>
<dbReference type="GO" id="GO:0005886">
    <property type="term" value="C:plasma membrane"/>
    <property type="evidence" value="ECO:0007669"/>
    <property type="project" value="UniProtKB-SubCell"/>
</dbReference>
<comment type="caution">
    <text evidence="8">The sequence shown here is derived from an EMBL/GenBank/DDBJ whole genome shotgun (WGS) entry which is preliminary data.</text>
</comment>
<comment type="subcellular location">
    <subcellularLocation>
        <location evidence="1">Cell membrane</location>
        <topology evidence="1">Multi-pass membrane protein</topology>
    </subcellularLocation>
</comment>
<sequence>MRYWFPYPLLSLSLLTLWLLINQSLSPGHIVLGSILGIALAWAMVNLQPHKTRLKKLSRIAVLAGHVTIDVMRSNIAVMRVILRSGTRPVKSGFVAIDISLRDENALAVLVCILTATPGTAWLEFDRQTGVLLIHVLDIEDGQPWAELIRTRYEAPLKEIFE</sequence>
<gene>
    <name evidence="8" type="ORF">ADU59_11515</name>
</gene>
<dbReference type="OrthoDB" id="9807187at2"/>
<dbReference type="InterPro" id="IPR002758">
    <property type="entry name" value="Cation_antiport_E"/>
</dbReference>
<reference evidence="8 9" key="1">
    <citation type="journal article" date="2016" name="Syst. Appl. Microbiol.">
        <title>Pararhizobium polonicum sp. nov. isolated from tumors on stone fruit rootstocks.</title>
        <authorList>
            <person name="Pulawska J."/>
            <person name="Kuzmanovic N."/>
            <person name="Willems A."/>
            <person name="Pothier J.F."/>
        </authorList>
    </citation>
    <scope>NUCLEOTIDE SEQUENCE [LARGE SCALE GENOMIC DNA]</scope>
    <source>
        <strain evidence="8 9">F5.1</strain>
    </source>
</reference>
<accession>A0A1C7P1V1</accession>
<keyword evidence="9" id="KW-1185">Reference proteome</keyword>
<evidence type="ECO:0000256" key="7">
    <source>
        <dbReference type="SAM" id="Phobius"/>
    </source>
</evidence>
<evidence type="ECO:0000256" key="5">
    <source>
        <dbReference type="ARBA" id="ARBA00022989"/>
    </source>
</evidence>
<organism evidence="8 9">
    <name type="scientific">Pararhizobium polonicum</name>
    <dbReference type="NCBI Taxonomy" id="1612624"/>
    <lineage>
        <taxon>Bacteria</taxon>
        <taxon>Pseudomonadati</taxon>
        <taxon>Pseudomonadota</taxon>
        <taxon>Alphaproteobacteria</taxon>
        <taxon>Hyphomicrobiales</taxon>
        <taxon>Rhizobiaceae</taxon>
        <taxon>Rhizobium/Agrobacterium group</taxon>
        <taxon>Pararhizobium</taxon>
    </lineage>
</organism>
<dbReference type="NCBIfam" id="NF006520">
    <property type="entry name" value="PRK08965.1-4"/>
    <property type="match status" value="1"/>
</dbReference>
<comment type="similarity">
    <text evidence="2">Belongs to the CPA3 antiporters (TC 2.A.63) subunit E family.</text>
</comment>
<evidence type="ECO:0000256" key="2">
    <source>
        <dbReference type="ARBA" id="ARBA00006228"/>
    </source>
</evidence>
<name>A0A1C7P1V1_9HYPH</name>
<evidence type="ECO:0000256" key="3">
    <source>
        <dbReference type="ARBA" id="ARBA00022475"/>
    </source>
</evidence>
<evidence type="ECO:0000256" key="6">
    <source>
        <dbReference type="ARBA" id="ARBA00023136"/>
    </source>
</evidence>
<evidence type="ECO:0000313" key="8">
    <source>
        <dbReference type="EMBL" id="OBZ95219.1"/>
    </source>
</evidence>
<dbReference type="PIRSF" id="PIRSF019239">
    <property type="entry name" value="MrpE"/>
    <property type="match status" value="1"/>
</dbReference>
<protein>
    <submittedName>
        <fullName evidence="8">Monovalent cation/H+ antiporter subunit E</fullName>
    </submittedName>
</protein>